<dbReference type="PROSITE" id="PS50102">
    <property type="entry name" value="RRM"/>
    <property type="match status" value="3"/>
</dbReference>
<dbReference type="GO" id="GO:0003729">
    <property type="term" value="F:mRNA binding"/>
    <property type="evidence" value="ECO:0007669"/>
    <property type="project" value="InterPro"/>
</dbReference>
<dbReference type="InterPro" id="IPR035979">
    <property type="entry name" value="RBD_domain_sf"/>
</dbReference>
<proteinExistence type="predicted"/>
<evidence type="ECO:0000256" key="1">
    <source>
        <dbReference type="ARBA" id="ARBA00022884"/>
    </source>
</evidence>
<dbReference type="EMBL" id="JAUUTY010000002">
    <property type="protein sequence ID" value="KAK1682261.1"/>
    <property type="molecule type" value="Genomic_DNA"/>
</dbReference>
<dbReference type="InterPro" id="IPR000504">
    <property type="entry name" value="RRM_dom"/>
</dbReference>
<gene>
    <name evidence="5" type="ORF">QYE76_043109</name>
</gene>
<protein>
    <recommendedName>
        <fullName evidence="4">RRM domain-containing protein</fullName>
    </recommendedName>
</protein>
<dbReference type="CDD" id="cd12344">
    <property type="entry name" value="RRM1_SECp43_like"/>
    <property type="match status" value="1"/>
</dbReference>
<reference evidence="5" key="1">
    <citation type="submission" date="2023-07" db="EMBL/GenBank/DDBJ databases">
        <title>A chromosome-level genome assembly of Lolium multiflorum.</title>
        <authorList>
            <person name="Chen Y."/>
            <person name="Copetti D."/>
            <person name="Kolliker R."/>
            <person name="Studer B."/>
        </authorList>
    </citation>
    <scope>NUCLEOTIDE SEQUENCE</scope>
    <source>
        <strain evidence="5">02402/16</strain>
        <tissue evidence="5">Leaf</tissue>
    </source>
</reference>
<keyword evidence="1 2" id="KW-0694">RNA-binding</keyword>
<dbReference type="Pfam" id="PF00076">
    <property type="entry name" value="RRM_1"/>
    <property type="match status" value="3"/>
</dbReference>
<feature type="region of interest" description="Disordered" evidence="3">
    <location>
        <begin position="1"/>
        <end position="44"/>
    </location>
</feature>
<feature type="domain" description="RRM" evidence="4">
    <location>
        <begin position="44"/>
        <end position="124"/>
    </location>
</feature>
<comment type="caution">
    <text evidence="5">The sequence shown here is derived from an EMBL/GenBank/DDBJ whole genome shotgun (WGS) entry which is preliminary data.</text>
</comment>
<dbReference type="InterPro" id="IPR012677">
    <property type="entry name" value="Nucleotide-bd_a/b_plait_sf"/>
</dbReference>
<dbReference type="Gene3D" id="3.30.70.330">
    <property type="match status" value="3"/>
</dbReference>
<evidence type="ECO:0000256" key="3">
    <source>
        <dbReference type="SAM" id="MobiDB-lite"/>
    </source>
</evidence>
<accession>A0AAD8WXM3</accession>
<sequence length="369" mass="41585">MAPPPPRDWANAPPYLYRGTQQQQRAAPAAEDESDAKPGGDNRSSLRIGRLLDWMDEDYLRSCFTSSPELVSVVIKRNKETGQSEGFGFLNFADHETADLVLQSYHGQKMPNTDRDFALNWAWATPGKHADHVCAIYAGDLSLDVKDFMLYHLFKSRYPSVKSAKVAWDDIAGCSKGYGFVMFGDVNECRQAMNEMNGAYCSTKRMRVSPATNKDDFRTQEADSDCNSHNTRLFVARLDLSVTDEDLKEAFSPYGEITDVKVIAGKKYGFVTYLSRASAEEAMRILNGSKLGDKNIRVTWGHCVTNQQDQWNGEYHGQPQDSGPVIGWCTKDPNMYGFHHGYAHYQQQQPQLTMVQKDPEFMTSKPPNL</sequence>
<feature type="domain" description="RRM" evidence="4">
    <location>
        <begin position="134"/>
        <end position="213"/>
    </location>
</feature>
<feature type="domain" description="RRM" evidence="4">
    <location>
        <begin position="231"/>
        <end position="303"/>
    </location>
</feature>
<organism evidence="5 6">
    <name type="scientific">Lolium multiflorum</name>
    <name type="common">Italian ryegrass</name>
    <name type="synonym">Lolium perenne subsp. multiflorum</name>
    <dbReference type="NCBI Taxonomy" id="4521"/>
    <lineage>
        <taxon>Eukaryota</taxon>
        <taxon>Viridiplantae</taxon>
        <taxon>Streptophyta</taxon>
        <taxon>Embryophyta</taxon>
        <taxon>Tracheophyta</taxon>
        <taxon>Spermatophyta</taxon>
        <taxon>Magnoliopsida</taxon>
        <taxon>Liliopsida</taxon>
        <taxon>Poales</taxon>
        <taxon>Poaceae</taxon>
        <taxon>BOP clade</taxon>
        <taxon>Pooideae</taxon>
        <taxon>Poodae</taxon>
        <taxon>Poeae</taxon>
        <taxon>Poeae Chloroplast Group 2 (Poeae type)</taxon>
        <taxon>Loliodinae</taxon>
        <taxon>Loliinae</taxon>
        <taxon>Lolium</taxon>
    </lineage>
</organism>
<dbReference type="InterPro" id="IPR050825">
    <property type="entry name" value="RBM42_RBP45_47-like"/>
</dbReference>
<dbReference type="Proteomes" id="UP001231189">
    <property type="component" value="Unassembled WGS sequence"/>
</dbReference>
<evidence type="ECO:0000313" key="5">
    <source>
        <dbReference type="EMBL" id="KAK1682261.1"/>
    </source>
</evidence>
<dbReference type="AlphaFoldDB" id="A0AAD8WXM3"/>
<dbReference type="PANTHER" id="PTHR47640">
    <property type="entry name" value="TRNA SELENOCYSTEINE 1-ASSOCIATED PROTEIN 1-RELATED-RELATED"/>
    <property type="match status" value="1"/>
</dbReference>
<name>A0AAD8WXM3_LOLMU</name>
<keyword evidence="6" id="KW-1185">Reference proteome</keyword>
<evidence type="ECO:0000256" key="2">
    <source>
        <dbReference type="PROSITE-ProRule" id="PRU00176"/>
    </source>
</evidence>
<evidence type="ECO:0000313" key="6">
    <source>
        <dbReference type="Proteomes" id="UP001231189"/>
    </source>
</evidence>
<dbReference type="PANTHER" id="PTHR47640:SF62">
    <property type="entry name" value="RRM DOMAIN-CONTAINING PROTEIN"/>
    <property type="match status" value="1"/>
</dbReference>
<dbReference type="SUPFAM" id="SSF54928">
    <property type="entry name" value="RNA-binding domain, RBD"/>
    <property type="match status" value="2"/>
</dbReference>
<dbReference type="SMART" id="SM00360">
    <property type="entry name" value="RRM"/>
    <property type="match status" value="3"/>
</dbReference>
<evidence type="ECO:0000259" key="4">
    <source>
        <dbReference type="PROSITE" id="PS50102"/>
    </source>
</evidence>
<dbReference type="GO" id="GO:0005829">
    <property type="term" value="C:cytosol"/>
    <property type="evidence" value="ECO:0007669"/>
    <property type="project" value="TreeGrafter"/>
</dbReference>